<name>A0A4P9ZUN1_9FUNG</name>
<evidence type="ECO:0000256" key="7">
    <source>
        <dbReference type="ARBA" id="ARBA00022927"/>
    </source>
</evidence>
<gene>
    <name evidence="11" type="ORF">BJ085DRAFT_38971</name>
</gene>
<dbReference type="GO" id="GO:0042147">
    <property type="term" value="P:retrograde transport, endosome to Golgi"/>
    <property type="evidence" value="ECO:0007669"/>
    <property type="project" value="InterPro"/>
</dbReference>
<evidence type="ECO:0000256" key="6">
    <source>
        <dbReference type="ARBA" id="ARBA00022490"/>
    </source>
</evidence>
<dbReference type="Pfam" id="PF19566">
    <property type="entry name" value="Snx8_BAR_dom"/>
    <property type="match status" value="1"/>
</dbReference>
<proteinExistence type="inferred from homology"/>
<dbReference type="GO" id="GO:0006623">
    <property type="term" value="P:protein targeting to vacuole"/>
    <property type="evidence" value="ECO:0007669"/>
    <property type="project" value="TreeGrafter"/>
</dbReference>
<evidence type="ECO:0000256" key="9">
    <source>
        <dbReference type="SAM" id="MobiDB-lite"/>
    </source>
</evidence>
<organism evidence="11 12">
    <name type="scientific">Dimargaris cristalligena</name>
    <dbReference type="NCBI Taxonomy" id="215637"/>
    <lineage>
        <taxon>Eukaryota</taxon>
        <taxon>Fungi</taxon>
        <taxon>Fungi incertae sedis</taxon>
        <taxon>Zoopagomycota</taxon>
        <taxon>Kickxellomycotina</taxon>
        <taxon>Dimargaritomycetes</taxon>
        <taxon>Dimargaritales</taxon>
        <taxon>Dimargaritaceae</taxon>
        <taxon>Dimargaris</taxon>
    </lineage>
</organism>
<dbReference type="Gene3D" id="1.10.238.10">
    <property type="entry name" value="EF-hand"/>
    <property type="match status" value="1"/>
</dbReference>
<dbReference type="PANTHER" id="PTHR47554">
    <property type="entry name" value="SORTING NEXIN MVP1"/>
    <property type="match status" value="1"/>
</dbReference>
<dbReference type="AlphaFoldDB" id="A0A4P9ZUN1"/>
<dbReference type="InterPro" id="IPR036871">
    <property type="entry name" value="PX_dom_sf"/>
</dbReference>
<dbReference type="InterPro" id="IPR045734">
    <property type="entry name" value="Snx8_BAR_dom"/>
</dbReference>
<keyword evidence="12" id="KW-1185">Reference proteome</keyword>
<dbReference type="GO" id="GO:0005768">
    <property type="term" value="C:endosome"/>
    <property type="evidence" value="ECO:0007669"/>
    <property type="project" value="TreeGrafter"/>
</dbReference>
<keyword evidence="5" id="KW-0813">Transport</keyword>
<dbReference type="GO" id="GO:0016020">
    <property type="term" value="C:membrane"/>
    <property type="evidence" value="ECO:0007669"/>
    <property type="project" value="UniProtKB-SubCell"/>
</dbReference>
<feature type="domain" description="PX" evidence="10">
    <location>
        <begin position="545"/>
        <end position="654"/>
    </location>
</feature>
<dbReference type="SUPFAM" id="SSF64268">
    <property type="entry name" value="PX domain"/>
    <property type="match status" value="1"/>
</dbReference>
<accession>A0A4P9ZUN1</accession>
<dbReference type="PROSITE" id="PS50195">
    <property type="entry name" value="PX"/>
    <property type="match status" value="1"/>
</dbReference>
<evidence type="ECO:0000256" key="1">
    <source>
        <dbReference type="ARBA" id="ARBA00004287"/>
    </source>
</evidence>
<evidence type="ECO:0000256" key="3">
    <source>
        <dbReference type="ARBA" id="ARBA00010883"/>
    </source>
</evidence>
<dbReference type="GO" id="GO:0032266">
    <property type="term" value="F:phosphatidylinositol-3-phosphate binding"/>
    <property type="evidence" value="ECO:0007669"/>
    <property type="project" value="TreeGrafter"/>
</dbReference>
<dbReference type="PANTHER" id="PTHR47554:SF1">
    <property type="entry name" value="SORTING NEXIN MVP1"/>
    <property type="match status" value="1"/>
</dbReference>
<dbReference type="InterPro" id="IPR028662">
    <property type="entry name" value="SNX8/Mvp1"/>
</dbReference>
<protein>
    <recommendedName>
        <fullName evidence="4">Sorting nexin MVP1</fullName>
    </recommendedName>
</protein>
<evidence type="ECO:0000259" key="10">
    <source>
        <dbReference type="PROSITE" id="PS50195"/>
    </source>
</evidence>
<dbReference type="SMART" id="SM00312">
    <property type="entry name" value="PX"/>
    <property type="match status" value="1"/>
</dbReference>
<dbReference type="Proteomes" id="UP000268162">
    <property type="component" value="Unassembled WGS sequence"/>
</dbReference>
<dbReference type="InterPro" id="IPR001683">
    <property type="entry name" value="PX_dom"/>
</dbReference>
<dbReference type="EMBL" id="ML002625">
    <property type="protein sequence ID" value="RKP36601.1"/>
    <property type="molecule type" value="Genomic_DNA"/>
</dbReference>
<evidence type="ECO:0000256" key="4">
    <source>
        <dbReference type="ARBA" id="ARBA00014268"/>
    </source>
</evidence>
<feature type="region of interest" description="Disordered" evidence="9">
    <location>
        <begin position="89"/>
        <end position="108"/>
    </location>
</feature>
<feature type="region of interest" description="Disordered" evidence="9">
    <location>
        <begin position="373"/>
        <end position="417"/>
    </location>
</feature>
<dbReference type="Gene3D" id="3.30.1520.10">
    <property type="entry name" value="Phox-like domain"/>
    <property type="match status" value="1"/>
</dbReference>
<evidence type="ECO:0000256" key="2">
    <source>
        <dbReference type="ARBA" id="ARBA00004496"/>
    </source>
</evidence>
<feature type="compositionally biased region" description="Polar residues" evidence="9">
    <location>
        <begin position="483"/>
        <end position="503"/>
    </location>
</feature>
<reference evidence="12" key="1">
    <citation type="journal article" date="2018" name="Nat. Microbiol.">
        <title>Leveraging single-cell genomics to expand the fungal tree of life.</title>
        <authorList>
            <person name="Ahrendt S.R."/>
            <person name="Quandt C.A."/>
            <person name="Ciobanu D."/>
            <person name="Clum A."/>
            <person name="Salamov A."/>
            <person name="Andreopoulos B."/>
            <person name="Cheng J.F."/>
            <person name="Woyke T."/>
            <person name="Pelin A."/>
            <person name="Henrissat B."/>
            <person name="Reynolds N.K."/>
            <person name="Benny G.L."/>
            <person name="Smith M.E."/>
            <person name="James T.Y."/>
            <person name="Grigoriev I.V."/>
        </authorList>
    </citation>
    <scope>NUCLEOTIDE SEQUENCE [LARGE SCALE GENOMIC DNA]</scope>
    <source>
        <strain evidence="12">RSA 468</strain>
    </source>
</reference>
<evidence type="ECO:0000256" key="8">
    <source>
        <dbReference type="ARBA" id="ARBA00023136"/>
    </source>
</evidence>
<dbReference type="GO" id="GO:0005829">
    <property type="term" value="C:cytosol"/>
    <property type="evidence" value="ECO:0007669"/>
    <property type="project" value="GOC"/>
</dbReference>
<feature type="compositionally biased region" description="Polar residues" evidence="9">
    <location>
        <begin position="373"/>
        <end position="382"/>
    </location>
</feature>
<feature type="compositionally biased region" description="Polar residues" evidence="9">
    <location>
        <begin position="404"/>
        <end position="417"/>
    </location>
</feature>
<sequence length="920" mass="101473">MNSAVDDFGGVAALFEETRPFDLPITATSFSSNEQADNRRFLPSEGAPLGPALFAAALPELTPVASASTTATLPGSAFDRSPGLPHTESFLNLNPFARDDSPSPPPVPLAAQLYPVSYSYSSSPPSFPASPNPPAASLPRSIVRVASPDSAFSVHALLPGRSNDSAVGLTLSPTLSAQLDWGALMDPWSPVFPTTSSSTPSIKQGASADLDPAAEFWKGLQLGDNDVSSVYDIAFNTALPQNGRVALTNVRQVLTLSSLAESHLSRIFRIVQQIRLGESATHPNAQSTDAETINRYEFNIVLALAAMAQKNMALTTDNLVAHRHDLPKPNLPEIETFIVRSVVSRSASRPLLAKPRTRLSRFGDWYRGRGTASQDNLSTMASTEPVLEPPPPPAAVTAPRSGGTIESSPRDSPSYPSLVSRFNADTLIVNDPWKAAATSSTNTAPQSQPPRVFSLSRKSSSSFLTIRKVNSSSHLSAVKSRNPIFSNPGGQPSNMPASWTGETPSADGAPGADRNGLRAALSSTEEEDVGGGAMSQISAQFSRLELNPVQVSVNEEKGGSLFKYVNYILSWEARKTNVLRRFSDFWWLLEVFHKKYPYRMLPTLPPKSLASSDDKFLEKRRRGLSRFICFLVRHPVLSRDQLLTDFLTFEETMSSYRRKNRVILDPEHHGSKIDLPKLMMSIPSNFNDILTRAQGELEQEIARLTNQIMSMDMLIHNQKVLAKEINRYSSFFRSEEEPVCGRPSCQTCSNQIQQSHSVQTQFRNTCTSLENHAKINFCAFQDYLKRYLDISFALREVLNRRNVHSFTPQIEKVAQRLRVSNEKLAKLKKGGAAEAGPNDPEQTHLNASLSSDEALLRHLTTQSKVIESCVWAEYCLYHDSRSFMTWLYSKYARDQINHHSLMLNSWRQSLLELNHAADSP</sequence>
<comment type="similarity">
    <text evidence="3">Belongs to the sorting nexin family.</text>
</comment>
<feature type="region of interest" description="Disordered" evidence="9">
    <location>
        <begin position="438"/>
        <end position="457"/>
    </location>
</feature>
<dbReference type="Pfam" id="PF00787">
    <property type="entry name" value="PX"/>
    <property type="match status" value="1"/>
</dbReference>
<evidence type="ECO:0000256" key="5">
    <source>
        <dbReference type="ARBA" id="ARBA00022448"/>
    </source>
</evidence>
<comment type="subcellular location">
    <subcellularLocation>
        <location evidence="2">Cytoplasm</location>
    </subcellularLocation>
    <subcellularLocation>
        <location evidence="1">Membrane</location>
        <topology evidence="1">Peripheral membrane protein</topology>
        <orientation evidence="1">Cytoplasmic side</orientation>
    </subcellularLocation>
</comment>
<keyword evidence="7" id="KW-0653">Protein transport</keyword>
<keyword evidence="8" id="KW-0472">Membrane</keyword>
<evidence type="ECO:0000313" key="11">
    <source>
        <dbReference type="EMBL" id="RKP36601.1"/>
    </source>
</evidence>
<evidence type="ECO:0000313" key="12">
    <source>
        <dbReference type="Proteomes" id="UP000268162"/>
    </source>
</evidence>
<dbReference type="STRING" id="215637.A0A4P9ZUN1"/>
<keyword evidence="6" id="KW-0963">Cytoplasm</keyword>
<feature type="region of interest" description="Disordered" evidence="9">
    <location>
        <begin position="479"/>
        <end position="529"/>
    </location>
</feature>